<keyword evidence="1" id="KW-0732">Signal</keyword>
<proteinExistence type="predicted"/>
<sequence>MNRKLVVLLALGCLAIAIAVTAPIVLSRQADNQFVQRTQVAQRSVDGNGMMGGDHMMCGDGMMGGDHMMCGDGMMGPGMMGDDGQDMQIVHQLFAYHDQIRRSVETVPGGVKTVTESDNPEIAALIQQHVASMHQRLEAGRWFAMMSQTLPTMFQNANRYQRQSQLTDNGVEVTKTSDDSTLAEVLHEHAQEITQYVENGMPGMGGGMMYRDRTPMPRPD</sequence>
<comment type="caution">
    <text evidence="2">The sequence shown here is derived from an EMBL/GenBank/DDBJ whole genome shotgun (WGS) entry which is preliminary data.</text>
</comment>
<gene>
    <name evidence="2" type="ORF">DYY88_10080</name>
</gene>
<dbReference type="RefSeq" id="WP_052288539.1">
    <property type="nucleotide sequence ID" value="NZ_QVFV01000002.1"/>
</dbReference>
<feature type="chain" id="PRO_5020483602" description="DUF305 domain-containing protein" evidence="1">
    <location>
        <begin position="20"/>
        <end position="220"/>
    </location>
</feature>
<evidence type="ECO:0000313" key="3">
    <source>
        <dbReference type="Proteomes" id="UP000292459"/>
    </source>
</evidence>
<evidence type="ECO:0008006" key="4">
    <source>
        <dbReference type="Google" id="ProtNLM"/>
    </source>
</evidence>
<dbReference type="OrthoDB" id="582215at2"/>
<name>A0A4Q7E9K4_9CYAN</name>
<protein>
    <recommendedName>
        <fullName evidence="4">DUF305 domain-containing protein</fullName>
    </recommendedName>
</protein>
<dbReference type="Proteomes" id="UP000292459">
    <property type="component" value="Unassembled WGS sequence"/>
</dbReference>
<reference evidence="2 3" key="1">
    <citation type="submission" date="2018-11" db="EMBL/GenBank/DDBJ databases">
        <title>Whole genome sequencing of an environmental sample.</title>
        <authorList>
            <person name="Sarangi A.N."/>
            <person name="Singh D."/>
            <person name="Tripathy S."/>
        </authorList>
    </citation>
    <scope>NUCLEOTIDE SEQUENCE [LARGE SCALE GENOMIC DNA]</scope>
    <source>
        <strain evidence="2 3">Lakshadweep</strain>
    </source>
</reference>
<feature type="signal peptide" evidence="1">
    <location>
        <begin position="1"/>
        <end position="19"/>
    </location>
</feature>
<dbReference type="EMBL" id="QVFV01000002">
    <property type="protein sequence ID" value="RZM79099.1"/>
    <property type="molecule type" value="Genomic_DNA"/>
</dbReference>
<organism evidence="2 3">
    <name type="scientific">Leptolyngbya iicbica LK</name>
    <dbReference type="NCBI Taxonomy" id="2294035"/>
    <lineage>
        <taxon>Bacteria</taxon>
        <taxon>Bacillati</taxon>
        <taxon>Cyanobacteriota</taxon>
        <taxon>Cyanophyceae</taxon>
        <taxon>Leptolyngbyales</taxon>
        <taxon>Leptolyngbyaceae</taxon>
        <taxon>Leptolyngbya group</taxon>
        <taxon>Leptolyngbya</taxon>
        <taxon>Leptolyngbya iicbica</taxon>
    </lineage>
</organism>
<dbReference type="AlphaFoldDB" id="A0A4Q7E9K4"/>
<evidence type="ECO:0000313" key="2">
    <source>
        <dbReference type="EMBL" id="RZM79099.1"/>
    </source>
</evidence>
<keyword evidence="3" id="KW-1185">Reference proteome</keyword>
<accession>A0A4Q7E9K4</accession>
<evidence type="ECO:0000256" key="1">
    <source>
        <dbReference type="SAM" id="SignalP"/>
    </source>
</evidence>